<sequence>MAVLLGRHSRHNFGLRLPTLRRALGVEVVAVLICALALATHIPVQTALMVGIPLAVLPFVVFSGRTLLDWAITAFEYATGSVPPTGVTSDYTDPDGTTLGVHRLDSHVSSVLELRPSPGATTRLGRSGATSDCSLDLSMLSHSLVQHDISLSGITVVSYGARTASGSPATDVYEHLIGPLPAVASRTVWVTVTLDVRTNHHAVEARGGGHLGVHRTVSIATQRVARALQAHGVESRILTRHEIRSAASDMCRGVSLDALTENWRSAPLPGAIRTGFGFDCRALDDRALADIWAVPALASSVVMRLSPTATTDHVALSGSCGFVTRTIAPSPALADSVSMRGRQREALLTSLPLAITAPNRGDPVRDIPTAQVAAVRIPTSGCGQLLGSDSSGHGVAVRIHGPDLSSVHVAGELYLAQQLVFRAIATGARILVRTDRPHAWGPLVDSVATPDRLRIEGGGHRTGTRTDLIVHDFSSEVDTPAPFRHDRVTVLTLTELSPRTPMSDPDVSIVQPGAVGDRIRLRTQRSETELVLVTIPQETAFIGRPRSLRQAIGSY</sequence>
<accession>A0ABZ2PW63</accession>
<keyword evidence="6 7" id="KW-0472">Membrane</keyword>
<dbReference type="Pfam" id="PF11203">
    <property type="entry name" value="EccE"/>
    <property type="match status" value="1"/>
</dbReference>
<evidence type="ECO:0000256" key="3">
    <source>
        <dbReference type="ARBA" id="ARBA00022475"/>
    </source>
</evidence>
<evidence type="ECO:0000313" key="9">
    <source>
        <dbReference type="EMBL" id="WXG71468.1"/>
    </source>
</evidence>
<dbReference type="InterPro" id="IPR050051">
    <property type="entry name" value="EccE_dom"/>
</dbReference>
<name>A0ABZ2PW63_9NOCA</name>
<organism evidence="9 10">
    <name type="scientific">Rhodococcus sovatensis</name>
    <dbReference type="NCBI Taxonomy" id="1805840"/>
    <lineage>
        <taxon>Bacteria</taxon>
        <taxon>Bacillati</taxon>
        <taxon>Actinomycetota</taxon>
        <taxon>Actinomycetes</taxon>
        <taxon>Mycobacteriales</taxon>
        <taxon>Nocardiaceae</taxon>
        <taxon>Rhodococcus</taxon>
    </lineage>
</organism>
<evidence type="ECO:0000256" key="1">
    <source>
        <dbReference type="ARBA" id="ARBA00004236"/>
    </source>
</evidence>
<dbReference type="InterPro" id="IPR021368">
    <property type="entry name" value="T7SS_EccE"/>
</dbReference>
<keyword evidence="3" id="KW-1003">Cell membrane</keyword>
<gene>
    <name evidence="9" type="primary">eccE</name>
    <name evidence="9" type="ORF">WDS16_13850</name>
</gene>
<dbReference type="RefSeq" id="WP_338893192.1">
    <property type="nucleotide sequence ID" value="NZ_CP147846.1"/>
</dbReference>
<comment type="similarity">
    <text evidence="2">Belongs to the EccE family.</text>
</comment>
<dbReference type="NCBIfam" id="TIGR03923">
    <property type="entry name" value="T7SS_EccE"/>
    <property type="match status" value="1"/>
</dbReference>
<comment type="subcellular location">
    <subcellularLocation>
        <location evidence="1">Cell membrane</location>
    </subcellularLocation>
</comment>
<evidence type="ECO:0000256" key="7">
    <source>
        <dbReference type="SAM" id="Phobius"/>
    </source>
</evidence>
<keyword evidence="4 7" id="KW-0812">Transmembrane</keyword>
<keyword evidence="5 7" id="KW-1133">Transmembrane helix</keyword>
<feature type="domain" description="Type VII secretion system protein EccE" evidence="8">
    <location>
        <begin position="182"/>
        <end position="276"/>
    </location>
</feature>
<proteinExistence type="inferred from homology"/>
<evidence type="ECO:0000313" key="10">
    <source>
        <dbReference type="Proteomes" id="UP001432000"/>
    </source>
</evidence>
<feature type="transmembrane region" description="Helical" evidence="7">
    <location>
        <begin position="20"/>
        <end position="42"/>
    </location>
</feature>
<keyword evidence="10" id="KW-1185">Reference proteome</keyword>
<evidence type="ECO:0000259" key="8">
    <source>
        <dbReference type="Pfam" id="PF11203"/>
    </source>
</evidence>
<evidence type="ECO:0000256" key="4">
    <source>
        <dbReference type="ARBA" id="ARBA00022692"/>
    </source>
</evidence>
<evidence type="ECO:0000256" key="6">
    <source>
        <dbReference type="ARBA" id="ARBA00023136"/>
    </source>
</evidence>
<dbReference type="EMBL" id="CP147846">
    <property type="protein sequence ID" value="WXG71468.1"/>
    <property type="molecule type" value="Genomic_DNA"/>
</dbReference>
<evidence type="ECO:0000256" key="5">
    <source>
        <dbReference type="ARBA" id="ARBA00022989"/>
    </source>
</evidence>
<evidence type="ECO:0000256" key="2">
    <source>
        <dbReference type="ARBA" id="ARBA00007759"/>
    </source>
</evidence>
<protein>
    <submittedName>
        <fullName evidence="9">Type VII secretion protein EccE</fullName>
    </submittedName>
</protein>
<reference evidence="9 10" key="1">
    <citation type="submission" date="2024-03" db="EMBL/GenBank/DDBJ databases">
        <title>Natural products discovery in diverse microorganisms through a two-stage MS feature dereplication strategy.</title>
        <authorList>
            <person name="Zhang R."/>
        </authorList>
    </citation>
    <scope>NUCLEOTIDE SEQUENCE [LARGE SCALE GENOMIC DNA]</scope>
    <source>
        <strain evidence="9 10">18930</strain>
    </source>
</reference>
<dbReference type="Proteomes" id="UP001432000">
    <property type="component" value="Chromosome"/>
</dbReference>